<feature type="non-terminal residue" evidence="2">
    <location>
        <position position="1"/>
    </location>
</feature>
<organism evidence="2">
    <name type="scientific">Schistocephalus solidus</name>
    <name type="common">Tapeworm</name>
    <dbReference type="NCBI Taxonomy" id="70667"/>
    <lineage>
        <taxon>Eukaryota</taxon>
        <taxon>Metazoa</taxon>
        <taxon>Spiralia</taxon>
        <taxon>Lophotrochozoa</taxon>
        <taxon>Platyhelminthes</taxon>
        <taxon>Cestoda</taxon>
        <taxon>Eucestoda</taxon>
        <taxon>Diphyllobothriidea</taxon>
        <taxon>Diphyllobothriidae</taxon>
        <taxon>Schistocephalus</taxon>
    </lineage>
</organism>
<evidence type="ECO:0000313" key="2">
    <source>
        <dbReference type="EMBL" id="JAP52970.1"/>
    </source>
</evidence>
<name>A0A0X3PP24_SCHSO</name>
<feature type="region of interest" description="Disordered" evidence="1">
    <location>
        <begin position="116"/>
        <end position="160"/>
    </location>
</feature>
<accession>A0A0X3PP24</accession>
<gene>
    <name evidence="2" type="ORF">TR140344</name>
</gene>
<dbReference type="EMBL" id="GEEE01010255">
    <property type="protein sequence ID" value="JAP52970.1"/>
    <property type="molecule type" value="Transcribed_RNA"/>
</dbReference>
<proteinExistence type="predicted"/>
<feature type="compositionally biased region" description="Polar residues" evidence="1">
    <location>
        <begin position="146"/>
        <end position="160"/>
    </location>
</feature>
<reference evidence="2" key="1">
    <citation type="submission" date="2016-01" db="EMBL/GenBank/DDBJ databases">
        <title>Reference transcriptome for the parasite Schistocephalus solidus: insights into the molecular evolution of parasitism.</title>
        <authorList>
            <person name="Hebert F.O."/>
            <person name="Grambauer S."/>
            <person name="Barber I."/>
            <person name="Landry C.R."/>
            <person name="Aubin-Horth N."/>
        </authorList>
    </citation>
    <scope>NUCLEOTIDE SEQUENCE</scope>
</reference>
<evidence type="ECO:0000256" key="1">
    <source>
        <dbReference type="SAM" id="MobiDB-lite"/>
    </source>
</evidence>
<sequence>RSLPHSLYDRSMPRTVRRTKNENIESFVEEICDELRNTIQKEIEKMRKIFNRYLQTRVKWLRMAMMSELEGRLDMNFLSYCQQYAIEGLPECYRVAKSPAAPSTIVETFSQARTAASRITRRQARPATDTDRTTTRTKRATNAQTLKASTPRSISVPPSTVTKTLRNRRRAAGATVQKPSAVFKHQSPVKAALECVNLLDRRDSVVFSSHGTPIRNPFGVISSNRLNEIASEEVRSIRTFISSLNSKLPSIPNY</sequence>
<dbReference type="AlphaFoldDB" id="A0A0X3PP24"/>
<protein>
    <submittedName>
        <fullName evidence="2">Uncharacterized protein</fullName>
    </submittedName>
</protein>